<evidence type="ECO:0000256" key="1">
    <source>
        <dbReference type="SAM" id="MobiDB-lite"/>
    </source>
</evidence>
<feature type="region of interest" description="Disordered" evidence="1">
    <location>
        <begin position="79"/>
        <end position="100"/>
    </location>
</feature>
<reference evidence="2 3" key="1">
    <citation type="journal article" date="2012" name="J. Bacteriol.">
        <title>Draft Genome Sequence of Mesorhizobium alhagi CCNWXJ12-2T, a Novel Salt-Resistant Species Isolated from the Desert of Northwestern China.</title>
        <authorList>
            <person name="Zhou M."/>
            <person name="Chen W."/>
            <person name="Chen H."/>
            <person name="Wei G."/>
        </authorList>
    </citation>
    <scope>NUCLEOTIDE SEQUENCE [LARGE SCALE GENOMIC DNA]</scope>
    <source>
        <strain evidence="2 3">CCNWXJ12-2</strain>
    </source>
</reference>
<organism evidence="2 3">
    <name type="scientific">Mesorhizobium alhagi CCNWXJ12-2</name>
    <dbReference type="NCBI Taxonomy" id="1107882"/>
    <lineage>
        <taxon>Bacteria</taxon>
        <taxon>Pseudomonadati</taxon>
        <taxon>Pseudomonadota</taxon>
        <taxon>Alphaproteobacteria</taxon>
        <taxon>Hyphomicrobiales</taxon>
        <taxon>Phyllobacteriaceae</taxon>
        <taxon>Allomesorhizobium</taxon>
    </lineage>
</organism>
<dbReference type="EMBL" id="AHAM01000069">
    <property type="protein sequence ID" value="EHK57386.1"/>
    <property type="molecule type" value="Genomic_DNA"/>
</dbReference>
<evidence type="ECO:0000313" key="3">
    <source>
        <dbReference type="Proteomes" id="UP000003250"/>
    </source>
</evidence>
<name>H0HPB4_9HYPH</name>
<dbReference type="Proteomes" id="UP000003250">
    <property type="component" value="Unassembled WGS sequence"/>
</dbReference>
<keyword evidence="3" id="KW-1185">Reference proteome</keyword>
<dbReference type="PATRIC" id="fig|1107882.3.peg.1957"/>
<proteinExistence type="predicted"/>
<accession>H0HPB4</accession>
<evidence type="ECO:0000313" key="2">
    <source>
        <dbReference type="EMBL" id="EHK57386.1"/>
    </source>
</evidence>
<dbReference type="AlphaFoldDB" id="H0HPB4"/>
<sequence length="100" mass="10578">MLTAVQLLAWGEGFHAECPNHACRRAGLCQASSIEPECAPLWPEALGRRLDDMLVGIALSAFRTEASRAAIHARLVQAFGPDPQAPSGKKRSRSAAGTPG</sequence>
<gene>
    <name evidence="2" type="ORF">MAXJ12_09958</name>
</gene>
<protein>
    <submittedName>
        <fullName evidence="2">Uncharacterized protein</fullName>
    </submittedName>
</protein>